<sequence>MKAVNLLLLAMMIGIELCVGIMVAPVIFYPQEFLGEGVLTQFQSGILMTQIFIKFGYILLGVSVINTIFALFSKELCSFSVRISKILLALIILVLSAVFVFYFTDYIVKAQELGEVATQNAEFAGIHSASEVVIKIMVVAQAFLFFLSFKTAKKI</sequence>
<evidence type="ECO:0000256" key="4">
    <source>
        <dbReference type="ARBA" id="ARBA00023136"/>
    </source>
</evidence>
<evidence type="ECO:0000259" key="6">
    <source>
        <dbReference type="Pfam" id="PF13664"/>
    </source>
</evidence>
<keyword evidence="2 5" id="KW-0812">Transmembrane</keyword>
<evidence type="ECO:0000256" key="1">
    <source>
        <dbReference type="ARBA" id="ARBA00004370"/>
    </source>
</evidence>
<evidence type="ECO:0000256" key="2">
    <source>
        <dbReference type="ARBA" id="ARBA00022692"/>
    </source>
</evidence>
<evidence type="ECO:0000313" key="7">
    <source>
        <dbReference type="EMBL" id="XBJ28606.1"/>
    </source>
</evidence>
<dbReference type="GO" id="GO:0016020">
    <property type="term" value="C:membrane"/>
    <property type="evidence" value="ECO:0007669"/>
    <property type="project" value="UniProtKB-SubCell"/>
</dbReference>
<dbReference type="InterPro" id="IPR025423">
    <property type="entry name" value="TMEM205-like"/>
</dbReference>
<feature type="transmembrane region" description="Helical" evidence="5">
    <location>
        <begin position="132"/>
        <end position="149"/>
    </location>
</feature>
<accession>A0AAU7E5X1</accession>
<dbReference type="EMBL" id="CP155620">
    <property type="protein sequence ID" value="XBJ28606.1"/>
    <property type="molecule type" value="Genomic_DNA"/>
</dbReference>
<keyword evidence="4 5" id="KW-0472">Membrane</keyword>
<feature type="transmembrane region" description="Helical" evidence="5">
    <location>
        <begin position="7"/>
        <end position="31"/>
    </location>
</feature>
<proteinExistence type="predicted"/>
<dbReference type="AlphaFoldDB" id="A0AAU7E5X1"/>
<comment type="subcellular location">
    <subcellularLocation>
        <location evidence="1">Membrane</location>
    </subcellularLocation>
</comment>
<reference evidence="7" key="1">
    <citation type="submission" date="2024-05" db="EMBL/GenBank/DDBJ databases">
        <title>Campylobacter coli isolated from environmental waters in Slovenia.</title>
        <authorList>
            <person name="Zautner A.E."/>
            <person name="Bunk B."/>
            <person name="Riedel T."/>
            <person name="Sproeer C."/>
        </authorList>
    </citation>
    <scope>NUCLEOTIDE SEQUENCE</scope>
    <source>
        <strain evidence="7">CCS1377</strain>
    </source>
</reference>
<gene>
    <name evidence="7" type="ORF">AAH949_05725</name>
</gene>
<feature type="transmembrane region" description="Helical" evidence="5">
    <location>
        <begin position="84"/>
        <end position="103"/>
    </location>
</feature>
<name>A0AAU7E5X1_9BACT</name>
<feature type="transmembrane region" description="Helical" evidence="5">
    <location>
        <begin position="51"/>
        <end position="72"/>
    </location>
</feature>
<feature type="domain" description="TMEM205-like" evidence="6">
    <location>
        <begin position="7"/>
        <end position="114"/>
    </location>
</feature>
<protein>
    <submittedName>
        <fullName evidence="7">DUF4149 domain-containing protein</fullName>
    </submittedName>
</protein>
<keyword evidence="3 5" id="KW-1133">Transmembrane helix</keyword>
<organism evidence="7">
    <name type="scientific">Campylobacter sp. CCS1377</name>
    <dbReference type="NCBI Taxonomy" id="3158229"/>
    <lineage>
        <taxon>Bacteria</taxon>
        <taxon>Pseudomonadati</taxon>
        <taxon>Campylobacterota</taxon>
        <taxon>Epsilonproteobacteria</taxon>
        <taxon>Campylobacterales</taxon>
        <taxon>Campylobacteraceae</taxon>
        <taxon>Campylobacter</taxon>
    </lineage>
</organism>
<evidence type="ECO:0000256" key="3">
    <source>
        <dbReference type="ARBA" id="ARBA00022989"/>
    </source>
</evidence>
<evidence type="ECO:0000256" key="5">
    <source>
        <dbReference type="SAM" id="Phobius"/>
    </source>
</evidence>
<dbReference type="RefSeq" id="WP_348518197.1">
    <property type="nucleotide sequence ID" value="NZ_CP155620.1"/>
</dbReference>
<dbReference type="Pfam" id="PF13664">
    <property type="entry name" value="DUF4149"/>
    <property type="match status" value="1"/>
</dbReference>